<keyword evidence="9" id="KW-0325">Glycoprotein</keyword>
<gene>
    <name evidence="13" type="ORF">CHLNCDRAFT_53512</name>
</gene>
<dbReference type="GO" id="GO:0016020">
    <property type="term" value="C:membrane"/>
    <property type="evidence" value="ECO:0007669"/>
    <property type="project" value="UniProtKB-SubCell"/>
</dbReference>
<keyword evidence="8" id="KW-0675">Receptor</keyword>
<dbReference type="RefSeq" id="XP_005845729.1">
    <property type="nucleotide sequence ID" value="XM_005845667.1"/>
</dbReference>
<comment type="subcellular location">
    <subcellularLocation>
        <location evidence="1">Membrane</location>
        <topology evidence="1">Single-pass type I membrane protein</topology>
    </subcellularLocation>
</comment>
<dbReference type="PANTHER" id="PTHR47460">
    <property type="entry name" value="SERINE/THREONINE-PROTEIN KINASE-LIKE PROTEIN ACR4"/>
    <property type="match status" value="1"/>
</dbReference>
<dbReference type="EC" id="2.7.11.1" evidence="2"/>
<accession>E1ZK37</accession>
<evidence type="ECO:0000256" key="1">
    <source>
        <dbReference type="ARBA" id="ARBA00004479"/>
    </source>
</evidence>
<sequence length="441" mass="43616">MPAPAAVVAAAGASPLVPAPQPAPAEPVELCAPGDTACVQRLATPGAVACWGSRHAWGPAPAEQPAAALAASTADDGYGGLAPAPSASYPEDDGSSDAATAAAVVANASVPTPLGSSLVFSTISAEDNYVCGLTSRGTIACFGSTTPMLPDDPNYLPPTELPFEGPFTKLATGATFACGLLANFSAACFGRMGDCQLWSGPGGSEARPTPLVVGGGLQFVELVAGSDHVCGVLFNGSAACWGSNSANQLGVDSADVATSLTPIAIADPSLAFVSLAAADTVSCGTLINASVACWGGYTDASQSELLPPQPRIVGADQIASLAARGSSMCGVTLQGQAGCAGVVGSYIDAQGYPETVFSEQPTPVPSPASFTTITVGGSGFYFHACGLTLEGAALCWGLNNEGQLGVPPYEVANSTAAVPVATDIRFSVLSAGGDYTCGVVA</sequence>
<evidence type="ECO:0000313" key="14">
    <source>
        <dbReference type="Proteomes" id="UP000008141"/>
    </source>
</evidence>
<dbReference type="SUPFAM" id="SSF50985">
    <property type="entry name" value="RCC1/BLIP-II"/>
    <property type="match status" value="1"/>
</dbReference>
<evidence type="ECO:0000256" key="6">
    <source>
        <dbReference type="ARBA" id="ARBA00023136"/>
    </source>
</evidence>
<evidence type="ECO:0000313" key="13">
    <source>
        <dbReference type="EMBL" id="EFN53627.1"/>
    </source>
</evidence>
<keyword evidence="5" id="KW-1133">Transmembrane helix</keyword>
<keyword evidence="14" id="KW-1185">Reference proteome</keyword>
<evidence type="ECO:0000256" key="2">
    <source>
        <dbReference type="ARBA" id="ARBA00012513"/>
    </source>
</evidence>
<dbReference type="AlphaFoldDB" id="E1ZK37"/>
<dbReference type="Proteomes" id="UP000008141">
    <property type="component" value="Unassembled WGS sequence"/>
</dbReference>
<dbReference type="GeneID" id="17353232"/>
<evidence type="ECO:0000256" key="12">
    <source>
        <dbReference type="PROSITE-ProRule" id="PRU00235"/>
    </source>
</evidence>
<dbReference type="GO" id="GO:0004674">
    <property type="term" value="F:protein serine/threonine kinase activity"/>
    <property type="evidence" value="ECO:0007669"/>
    <property type="project" value="UniProtKB-KW"/>
</dbReference>
<dbReference type="InParanoid" id="E1ZK37"/>
<evidence type="ECO:0000256" key="8">
    <source>
        <dbReference type="ARBA" id="ARBA00023170"/>
    </source>
</evidence>
<dbReference type="Gene3D" id="2.130.10.30">
    <property type="entry name" value="Regulator of chromosome condensation 1/beta-lactamase-inhibitor protein II"/>
    <property type="match status" value="3"/>
</dbReference>
<evidence type="ECO:0000256" key="4">
    <source>
        <dbReference type="ARBA" id="ARBA00022729"/>
    </source>
</evidence>
<dbReference type="Pfam" id="PF13540">
    <property type="entry name" value="RCC1_2"/>
    <property type="match status" value="2"/>
</dbReference>
<feature type="repeat" description="RCC1" evidence="12">
    <location>
        <begin position="391"/>
        <end position="441"/>
    </location>
</feature>
<keyword evidence="3" id="KW-0812">Transmembrane</keyword>
<evidence type="ECO:0000256" key="11">
    <source>
        <dbReference type="ARBA" id="ARBA00048679"/>
    </source>
</evidence>
<dbReference type="KEGG" id="cvr:CHLNCDRAFT_53512"/>
<keyword evidence="6" id="KW-0472">Membrane</keyword>
<evidence type="ECO:0000256" key="9">
    <source>
        <dbReference type="ARBA" id="ARBA00023180"/>
    </source>
</evidence>
<protein>
    <recommendedName>
        <fullName evidence="2">non-specific serine/threonine protein kinase</fullName>
        <ecNumber evidence="2">2.7.11.1</ecNumber>
    </recommendedName>
</protein>
<keyword evidence="4" id="KW-0732">Signal</keyword>
<reference evidence="13 14" key="1">
    <citation type="journal article" date="2010" name="Plant Cell">
        <title>The Chlorella variabilis NC64A genome reveals adaptation to photosymbiosis, coevolution with viruses, and cryptic sex.</title>
        <authorList>
            <person name="Blanc G."/>
            <person name="Duncan G."/>
            <person name="Agarkova I."/>
            <person name="Borodovsky M."/>
            <person name="Gurnon J."/>
            <person name="Kuo A."/>
            <person name="Lindquist E."/>
            <person name="Lucas S."/>
            <person name="Pangilinan J."/>
            <person name="Polle J."/>
            <person name="Salamov A."/>
            <person name="Terry A."/>
            <person name="Yamada T."/>
            <person name="Dunigan D.D."/>
            <person name="Grigoriev I.V."/>
            <person name="Claverie J.M."/>
            <person name="Van Etten J.L."/>
        </authorList>
    </citation>
    <scope>NUCLEOTIDE SEQUENCE [LARGE SCALE GENOMIC DNA]</scope>
    <source>
        <strain evidence="13 14">NC64A</strain>
    </source>
</reference>
<name>E1ZK37_CHLVA</name>
<dbReference type="InterPro" id="IPR000408">
    <property type="entry name" value="Reg_chr_condens"/>
</dbReference>
<evidence type="ECO:0000256" key="7">
    <source>
        <dbReference type="ARBA" id="ARBA00023157"/>
    </source>
</evidence>
<dbReference type="PROSITE" id="PS50012">
    <property type="entry name" value="RCC1_3"/>
    <property type="match status" value="1"/>
</dbReference>
<dbReference type="PANTHER" id="PTHR47460:SF1">
    <property type="entry name" value="SERINE_THREONINE-PROTEIN KINASE-LIKE PROTEIN ACR4"/>
    <property type="match status" value="1"/>
</dbReference>
<dbReference type="EMBL" id="GL433850">
    <property type="protein sequence ID" value="EFN53627.1"/>
    <property type="molecule type" value="Genomic_DNA"/>
</dbReference>
<comment type="catalytic activity">
    <reaction evidence="10">
        <text>L-threonyl-[protein] + ATP = O-phospho-L-threonyl-[protein] + ADP + H(+)</text>
        <dbReference type="Rhea" id="RHEA:46608"/>
        <dbReference type="Rhea" id="RHEA-COMP:11060"/>
        <dbReference type="Rhea" id="RHEA-COMP:11605"/>
        <dbReference type="ChEBI" id="CHEBI:15378"/>
        <dbReference type="ChEBI" id="CHEBI:30013"/>
        <dbReference type="ChEBI" id="CHEBI:30616"/>
        <dbReference type="ChEBI" id="CHEBI:61977"/>
        <dbReference type="ChEBI" id="CHEBI:456216"/>
        <dbReference type="EC" id="2.7.11.1"/>
    </reaction>
</comment>
<dbReference type="STRING" id="554065.E1ZK37"/>
<evidence type="ECO:0000256" key="3">
    <source>
        <dbReference type="ARBA" id="ARBA00022692"/>
    </source>
</evidence>
<organism evidence="14">
    <name type="scientific">Chlorella variabilis</name>
    <name type="common">Green alga</name>
    <dbReference type="NCBI Taxonomy" id="554065"/>
    <lineage>
        <taxon>Eukaryota</taxon>
        <taxon>Viridiplantae</taxon>
        <taxon>Chlorophyta</taxon>
        <taxon>core chlorophytes</taxon>
        <taxon>Trebouxiophyceae</taxon>
        <taxon>Chlorellales</taxon>
        <taxon>Chlorellaceae</taxon>
        <taxon>Chlorella clade</taxon>
        <taxon>Chlorella</taxon>
    </lineage>
</organism>
<proteinExistence type="predicted"/>
<keyword evidence="7" id="KW-1015">Disulfide bond</keyword>
<comment type="catalytic activity">
    <reaction evidence="11">
        <text>L-seryl-[protein] + ATP = O-phospho-L-seryl-[protein] + ADP + H(+)</text>
        <dbReference type="Rhea" id="RHEA:17989"/>
        <dbReference type="Rhea" id="RHEA-COMP:9863"/>
        <dbReference type="Rhea" id="RHEA-COMP:11604"/>
        <dbReference type="ChEBI" id="CHEBI:15378"/>
        <dbReference type="ChEBI" id="CHEBI:29999"/>
        <dbReference type="ChEBI" id="CHEBI:30616"/>
        <dbReference type="ChEBI" id="CHEBI:83421"/>
        <dbReference type="ChEBI" id="CHEBI:456216"/>
        <dbReference type="EC" id="2.7.11.1"/>
    </reaction>
</comment>
<evidence type="ECO:0000256" key="5">
    <source>
        <dbReference type="ARBA" id="ARBA00022989"/>
    </source>
</evidence>
<dbReference type="InterPro" id="IPR009091">
    <property type="entry name" value="RCC1/BLIP-II"/>
</dbReference>
<dbReference type="OrthoDB" id="512027at2759"/>
<evidence type="ECO:0000256" key="10">
    <source>
        <dbReference type="ARBA" id="ARBA00047899"/>
    </source>
</evidence>